<dbReference type="EMBL" id="CP043451">
    <property type="protein sequence ID" value="QEM07896.1"/>
    <property type="molecule type" value="Genomic_DNA"/>
</dbReference>
<reference evidence="1 3" key="1">
    <citation type="submission" date="2019-08" db="EMBL/GenBank/DDBJ databases">
        <title>Comparative genome analysis confer to the adaptation heavy metal polluted environment.</title>
        <authorList>
            <person name="Li Y."/>
        </authorList>
    </citation>
    <scope>NUCLEOTIDE SEQUENCE [LARGE SCALE GENOMIC DNA]</scope>
    <source>
        <strain evidence="1 3">P2</strain>
    </source>
</reference>
<reference evidence="2 4" key="2">
    <citation type="submission" date="2021-03" db="EMBL/GenBank/DDBJ databases">
        <title>Mucilaginibacter strains isolated from gold and copper mining confer multi heavy-metal resistance.</title>
        <authorList>
            <person name="Li Y."/>
        </authorList>
    </citation>
    <scope>NUCLEOTIDE SEQUENCE [LARGE SCALE GENOMIC DNA]</scope>
    <source>
        <strain evidence="2 4">P2-4</strain>
    </source>
</reference>
<dbReference type="Proteomes" id="UP000250557">
    <property type="component" value="Chromosome"/>
</dbReference>
<gene>
    <name evidence="1" type="ORF">DIU31_031955</name>
    <name evidence="2" type="ORF">J3L21_29055</name>
</gene>
<evidence type="ECO:0000313" key="1">
    <source>
        <dbReference type="EMBL" id="QEM07896.1"/>
    </source>
</evidence>
<name>A0AAE6MLM0_9SPHI</name>
<evidence type="ECO:0000313" key="4">
    <source>
        <dbReference type="Proteomes" id="UP000663940"/>
    </source>
</evidence>
<dbReference type="RefSeq" id="WP_112653855.1">
    <property type="nucleotide sequence ID" value="NZ_CP043451.1"/>
</dbReference>
<sequence length="61" mass="7026">MENQLNELIMRLSEEGLKETREIAHHSDDIRDFISYMEADIAEREKALQIAHELLTGDKAG</sequence>
<accession>A0AAE6MLM0</accession>
<evidence type="ECO:0000313" key="3">
    <source>
        <dbReference type="Proteomes" id="UP000250557"/>
    </source>
</evidence>
<proteinExistence type="predicted"/>
<organism evidence="1 3">
    <name type="scientific">Mucilaginibacter rubeus</name>
    <dbReference type="NCBI Taxonomy" id="2027860"/>
    <lineage>
        <taxon>Bacteria</taxon>
        <taxon>Pseudomonadati</taxon>
        <taxon>Bacteroidota</taxon>
        <taxon>Sphingobacteriia</taxon>
        <taxon>Sphingobacteriales</taxon>
        <taxon>Sphingobacteriaceae</taxon>
        <taxon>Mucilaginibacter</taxon>
    </lineage>
</organism>
<dbReference type="AlphaFoldDB" id="A0AAE6MLM0"/>
<keyword evidence="4" id="KW-1185">Reference proteome</keyword>
<protein>
    <submittedName>
        <fullName evidence="1">Uncharacterized protein</fullName>
    </submittedName>
</protein>
<dbReference type="EMBL" id="CP071880">
    <property type="protein sequence ID" value="QTE49533.1"/>
    <property type="molecule type" value="Genomic_DNA"/>
</dbReference>
<dbReference type="Proteomes" id="UP000663940">
    <property type="component" value="Chromosome"/>
</dbReference>
<evidence type="ECO:0000313" key="2">
    <source>
        <dbReference type="EMBL" id="QTE49533.1"/>
    </source>
</evidence>